<proteinExistence type="predicted"/>
<protein>
    <submittedName>
        <fullName evidence="1">Uncharacterized protein</fullName>
    </submittedName>
</protein>
<accession>X0S288</accession>
<comment type="caution">
    <text evidence="1">The sequence shown here is derived from an EMBL/GenBank/DDBJ whole genome shotgun (WGS) entry which is preliminary data.</text>
</comment>
<dbReference type="EMBL" id="BARS01009116">
    <property type="protein sequence ID" value="GAF70037.1"/>
    <property type="molecule type" value="Genomic_DNA"/>
</dbReference>
<organism evidence="1">
    <name type="scientific">marine sediment metagenome</name>
    <dbReference type="NCBI Taxonomy" id="412755"/>
    <lineage>
        <taxon>unclassified sequences</taxon>
        <taxon>metagenomes</taxon>
        <taxon>ecological metagenomes</taxon>
    </lineage>
</organism>
<reference evidence="1" key="1">
    <citation type="journal article" date="2014" name="Front. Microbiol.">
        <title>High frequency of phylogenetically diverse reductive dehalogenase-homologous genes in deep subseafloor sedimentary metagenomes.</title>
        <authorList>
            <person name="Kawai M."/>
            <person name="Futagami T."/>
            <person name="Toyoda A."/>
            <person name="Takaki Y."/>
            <person name="Nishi S."/>
            <person name="Hori S."/>
            <person name="Arai W."/>
            <person name="Tsubouchi T."/>
            <person name="Morono Y."/>
            <person name="Uchiyama I."/>
            <person name="Ito T."/>
            <person name="Fujiyama A."/>
            <person name="Inagaki F."/>
            <person name="Takami H."/>
        </authorList>
    </citation>
    <scope>NUCLEOTIDE SEQUENCE</scope>
    <source>
        <strain evidence="1">Expedition CK06-06</strain>
    </source>
</reference>
<sequence length="141" mass="15655">MGSNVLIMVAPNDMEKMGGVLSLLFGGAMDCSNGKYDTRKILNYIKAGNGQLWVLVTEGDDPKFLAAAATEVQVHPDHKTARMWMAGGDFEALMVDGQETFYEYARAQGCQDCEIEGPEWIMPFLARHSFKLSTVVMRKEL</sequence>
<evidence type="ECO:0000313" key="1">
    <source>
        <dbReference type="EMBL" id="GAF70037.1"/>
    </source>
</evidence>
<gene>
    <name evidence="1" type="ORF">S01H1_17212</name>
</gene>
<name>X0S288_9ZZZZ</name>
<dbReference type="AlphaFoldDB" id="X0S288"/>